<dbReference type="InterPro" id="IPR036408">
    <property type="entry name" value="PSI_PsaA/B_sf"/>
</dbReference>
<dbReference type="GO" id="GO:0015979">
    <property type="term" value="P:photosynthesis"/>
    <property type="evidence" value="ECO:0007669"/>
    <property type="project" value="InterPro"/>
</dbReference>
<dbReference type="AlphaFoldDB" id="A0A482CGN6"/>
<dbReference type="GeneID" id="39721624"/>
<organism evidence="3">
    <name type="scientific">Selaginella sanguinolenta</name>
    <dbReference type="NCBI Taxonomy" id="493175"/>
    <lineage>
        <taxon>Eukaryota</taxon>
        <taxon>Viridiplantae</taxon>
        <taxon>Streptophyta</taxon>
        <taxon>Embryophyta</taxon>
        <taxon>Tracheophyta</taxon>
        <taxon>Lycopodiopsida</taxon>
        <taxon>Selaginellales</taxon>
        <taxon>Selaginellaceae</taxon>
        <taxon>Selaginella</taxon>
    </lineage>
</organism>
<dbReference type="SUPFAM" id="SSF81558">
    <property type="entry name" value="Photosystem I subunits PsaA/PsaB"/>
    <property type="match status" value="1"/>
</dbReference>
<dbReference type="GO" id="GO:0046872">
    <property type="term" value="F:metal ion binding"/>
    <property type="evidence" value="ECO:0007669"/>
    <property type="project" value="InterPro"/>
</dbReference>
<proteinExistence type="predicted"/>
<dbReference type="InterPro" id="IPR001280">
    <property type="entry name" value="PSI_PsaA/B"/>
</dbReference>
<dbReference type="PANTHER" id="PTHR30128:SF19">
    <property type="entry name" value="PHOTOSYSTEM I P700 CHLOROPHYLL A APOPROTEIN A1-RELATED"/>
    <property type="match status" value="1"/>
</dbReference>
<feature type="region of interest" description="Disordered" evidence="1">
    <location>
        <begin position="555"/>
        <end position="581"/>
    </location>
</feature>
<dbReference type="Gene3D" id="1.20.1130.10">
    <property type="entry name" value="Photosystem I PsaA/PsaB"/>
    <property type="match status" value="1"/>
</dbReference>
<dbReference type="InterPro" id="IPR006243">
    <property type="entry name" value="PSI_PsaA"/>
</dbReference>
<evidence type="ECO:0000256" key="2">
    <source>
        <dbReference type="SAM" id="Phobius"/>
    </source>
</evidence>
<dbReference type="Pfam" id="PF00223">
    <property type="entry name" value="PsaA_PsaB"/>
    <property type="match status" value="1"/>
</dbReference>
<evidence type="ECO:0000256" key="1">
    <source>
        <dbReference type="SAM" id="MobiDB-lite"/>
    </source>
</evidence>
<reference evidence="3" key="2">
    <citation type="journal article" date="2019" name="J. ISSAAS">
        <title>The Unique Evolutionary Trajectory 1 and Dynamic Conformations of DR and IR/DR-coexisting Plastomes of the Early Vascular Plant Selaginellaceae (Lycophyte).</title>
        <authorList>
            <person name="Zhang H.-R."/>
            <person name="Xiang Q.-P."/>
            <person name="Zhang X.-C."/>
        </authorList>
    </citation>
    <scope>NUCLEOTIDE SEQUENCE</scope>
</reference>
<sequence length="750" mass="80823">MTIRPPEPGVRIAVEMDPTKTSFEKWSKPGHSSRTLAKGPNTTTWIRNPHADVHDPDSHTNDLEDISRKVSSAHSGQLAIIFIWLSGMYSHGARFPNHEAWPSDPIHIKPSAQVVWPIVGQEILNGDVGGGFQGTQITPGFFQIRRASGITSESQPYSTAIGGLIFAALMLFAGWFHYHRAAPRLAWFQNVESMLNHHPAGLLGLGSLSRAGHQVHVSLPINQPPDTGVDAKEIPLPHESIPDRNPLAQPYPGFARGSTPFFTLNRSEYSDFSTFRGGLNPVTGGLWLTDTAHHHLAIAVVSLIAGHVYRTNWGIGHSPKDILEAHKGPFTGEGHKGLYEILTTSWHAQPAPNLAMPGSPTIVVAHHMYSTPPYPYLATDYGTQPSPFTHHMWIGGFPIVGAAAHAAIFMVRDYDPTTQCNNLLDRVLRHRDAIVSHLNWACISLGFHSFGLYIHNDTTSASGRPQDMSPDTATQSQPIFARRVQNTHALAPVSTAPAAATSTSLTWGGGGVLTIGSKVALSPIPLGTADSLVHHIHAFTIHVTVSIPPKGVSFARSSRSVPDKANPGLRSPRDGPGRGGTCQVSAWDHVSSGLFRMYNPIPVVIFHSSWKMQSDVRGSVNDQGIVTHITGGNFAQSSITINGWLRDSPRAQASQVIQSYGPSLSAYGPSPLGAHSVRASSPMFLPSGRGYWQELIESIVRAHNKLRVAPAIQPRALSTVQGRAVGVAHYPPGGIATTWASSLARIIAVG</sequence>
<gene>
    <name evidence="3" type="primary">psaA</name>
</gene>
<dbReference type="PRINTS" id="PR00257">
    <property type="entry name" value="PHOTSYSPSAAB"/>
</dbReference>
<name>A0A482CGN6_9TRAC</name>
<keyword evidence="2" id="KW-0812">Transmembrane</keyword>
<dbReference type="PIRSF" id="PIRSF002905">
    <property type="entry name" value="PSI_A"/>
    <property type="match status" value="1"/>
</dbReference>
<reference evidence="3" key="1">
    <citation type="submission" date="2018-07" db="EMBL/GenBank/DDBJ databases">
        <authorList>
            <person name="Zhang H."/>
            <person name="Zhang X."/>
        </authorList>
    </citation>
    <scope>NUCLEOTIDE SEQUENCE</scope>
</reference>
<feature type="compositionally biased region" description="Polar residues" evidence="1">
    <location>
        <begin position="30"/>
        <end position="42"/>
    </location>
</feature>
<geneLocation type="chloroplast" evidence="3"/>
<accession>A0A482CGN6</accession>
<dbReference type="RefSeq" id="YP_009589747.1">
    <property type="nucleotide sequence ID" value="NC_041645.1"/>
</dbReference>
<dbReference type="EMBL" id="MH598536">
    <property type="protein sequence ID" value="QBL76329.1"/>
    <property type="molecule type" value="Genomic_DNA"/>
</dbReference>
<keyword evidence="3" id="KW-0150">Chloroplast</keyword>
<keyword evidence="2" id="KW-1133">Transmembrane helix</keyword>
<keyword evidence="2" id="KW-0472">Membrane</keyword>
<keyword evidence="3" id="KW-0934">Plastid</keyword>
<evidence type="ECO:0000313" key="3">
    <source>
        <dbReference type="EMBL" id="QBL76329.1"/>
    </source>
</evidence>
<feature type="region of interest" description="Disordered" evidence="1">
    <location>
        <begin position="22"/>
        <end position="42"/>
    </location>
</feature>
<protein>
    <submittedName>
        <fullName evidence="3">Photosystem I P700 apoprotein A1</fullName>
    </submittedName>
</protein>
<feature type="transmembrane region" description="Helical" evidence="2">
    <location>
        <begin position="157"/>
        <end position="178"/>
    </location>
</feature>
<dbReference type="PANTHER" id="PTHR30128">
    <property type="entry name" value="OUTER MEMBRANE PROTEIN, OMPA-RELATED"/>
    <property type="match status" value="1"/>
</dbReference>
<dbReference type="GO" id="GO:0009535">
    <property type="term" value="C:chloroplast thylakoid membrane"/>
    <property type="evidence" value="ECO:0007669"/>
    <property type="project" value="TreeGrafter"/>
</dbReference>
<dbReference type="NCBIfam" id="TIGR01335">
    <property type="entry name" value="psaA"/>
    <property type="match status" value="1"/>
</dbReference>